<proteinExistence type="predicted"/>
<dbReference type="Proteomes" id="UP000829992">
    <property type="component" value="Chromosome"/>
</dbReference>
<reference evidence="1 2" key="1">
    <citation type="submission" date="2022-05" db="EMBL/GenBank/DDBJ databases">
        <authorList>
            <person name="Zhou X."/>
            <person name="Li K."/>
            <person name="Man Y."/>
        </authorList>
    </citation>
    <scope>NUCLEOTIDE SEQUENCE [LARGE SCALE GENOMIC DNA]</scope>
    <source>
        <strain evidence="1 2">MS405</strain>
    </source>
</reference>
<evidence type="ECO:0000313" key="2">
    <source>
        <dbReference type="Proteomes" id="UP000829992"/>
    </source>
</evidence>
<dbReference type="RefSeq" id="WP_249586398.1">
    <property type="nucleotide sequence ID" value="NZ_BAAAQL010000009.1"/>
</dbReference>
<accession>A0ABY4PNB6</accession>
<evidence type="ECO:0000313" key="1">
    <source>
        <dbReference type="EMBL" id="UQT54907.1"/>
    </source>
</evidence>
<name>A0ABY4PNB6_9ACTN</name>
<keyword evidence="2" id="KW-1185">Reference proteome</keyword>
<dbReference type="EMBL" id="CP097289">
    <property type="protein sequence ID" value="UQT54907.1"/>
    <property type="molecule type" value="Genomic_DNA"/>
</dbReference>
<organism evidence="1 2">
    <name type="scientific">Streptomyces durmitorensis</name>
    <dbReference type="NCBI Taxonomy" id="319947"/>
    <lineage>
        <taxon>Bacteria</taxon>
        <taxon>Bacillati</taxon>
        <taxon>Actinomycetota</taxon>
        <taxon>Actinomycetes</taxon>
        <taxon>Kitasatosporales</taxon>
        <taxon>Streptomycetaceae</taxon>
        <taxon>Streptomyces</taxon>
    </lineage>
</organism>
<protein>
    <submittedName>
        <fullName evidence="1">Uncharacterized protein</fullName>
    </submittedName>
</protein>
<sequence length="130" mass="13584">MTVSPDRPELARGTAALCSLLGSSDDLRQPGVRQAAERARDLLRSGAGADTIAECYESLDDAMRRAGDAGGLINGSRGAMTPGLASHIRVAVCPGPAHCSRLERARDLLPAPHCAVNGARMRKGRLDPGQ</sequence>
<gene>
    <name evidence="1" type="ORF">M4V62_07240</name>
</gene>